<dbReference type="Proteomes" id="UP001442841">
    <property type="component" value="Chromosome"/>
</dbReference>
<keyword evidence="1" id="KW-0472">Membrane</keyword>
<name>A0ABZ3FLU9_9ACTN</name>
<evidence type="ECO:0000313" key="4">
    <source>
        <dbReference type="Proteomes" id="UP001442841"/>
    </source>
</evidence>
<dbReference type="Gene3D" id="3.40.30.10">
    <property type="entry name" value="Glutaredoxin"/>
    <property type="match status" value="1"/>
</dbReference>
<dbReference type="PANTHER" id="PTHR35891:SF3">
    <property type="entry name" value="THIOL:DISULFIDE INTERCHANGE PROTEIN DSBL"/>
    <property type="match status" value="1"/>
</dbReference>
<gene>
    <name evidence="3" type="ORF">AADG42_06860</name>
</gene>
<feature type="transmembrane region" description="Helical" evidence="1">
    <location>
        <begin position="32"/>
        <end position="53"/>
    </location>
</feature>
<evidence type="ECO:0000259" key="2">
    <source>
        <dbReference type="Pfam" id="PF13462"/>
    </source>
</evidence>
<dbReference type="SUPFAM" id="SSF52833">
    <property type="entry name" value="Thioredoxin-like"/>
    <property type="match status" value="1"/>
</dbReference>
<dbReference type="InterPro" id="IPR012336">
    <property type="entry name" value="Thioredoxin-like_fold"/>
</dbReference>
<reference evidence="3 4" key="1">
    <citation type="submission" date="2024-04" db="EMBL/GenBank/DDBJ databases">
        <title>Isolation of an actinomycete strain from pig manure.</title>
        <authorList>
            <person name="Gong T."/>
            <person name="Yu Z."/>
            <person name="An M."/>
            <person name="Wei C."/>
            <person name="Yang W."/>
            <person name="Liu L."/>
        </authorList>
    </citation>
    <scope>NUCLEOTIDE SEQUENCE [LARGE SCALE GENOMIC DNA]</scope>
    <source>
        <strain evidence="3 4">ZF39</strain>
    </source>
</reference>
<keyword evidence="4" id="KW-1185">Reference proteome</keyword>
<feature type="domain" description="Thioredoxin-like fold" evidence="2">
    <location>
        <begin position="75"/>
        <end position="238"/>
    </location>
</feature>
<accession>A0ABZ3FLU9</accession>
<evidence type="ECO:0000313" key="3">
    <source>
        <dbReference type="EMBL" id="XAN07028.1"/>
    </source>
</evidence>
<dbReference type="InterPro" id="IPR036249">
    <property type="entry name" value="Thioredoxin-like_sf"/>
</dbReference>
<dbReference type="InterPro" id="IPR050824">
    <property type="entry name" value="Thiol_disulfide_DsbA"/>
</dbReference>
<dbReference type="EMBL" id="CP154795">
    <property type="protein sequence ID" value="XAN07028.1"/>
    <property type="molecule type" value="Genomic_DNA"/>
</dbReference>
<sequence length="254" mass="27336">MSKHKPAKTDSRRAQMRAAQIAQAKKQKNQRIAIIAVAAVVTIALVAGIFLLVNRFNDAKAASAPPSANADQSGMKVWSGNAKQGAPVVSLFLDYQCPACANFERNFGPNLEGLAKSGDIQLEYRTMTFLDTNLRNDSSTRAANAAICADVAGHYPEYHNAIFAHQPAQEGNGYTDDNLTKDFTAQAGITGDALDQFNSCYANKRYSSFVNNVDDEAGRAGVTGTPSIQVNGKTLDMNLLTTPESLRTEIMKLA</sequence>
<dbReference type="Pfam" id="PF13462">
    <property type="entry name" value="Thioredoxin_4"/>
    <property type="match status" value="1"/>
</dbReference>
<evidence type="ECO:0000256" key="1">
    <source>
        <dbReference type="SAM" id="Phobius"/>
    </source>
</evidence>
<protein>
    <submittedName>
        <fullName evidence="3">Thioredoxin domain-containing protein</fullName>
    </submittedName>
</protein>
<organism evidence="3 4">
    <name type="scientific">Ammonicoccus fulvus</name>
    <dbReference type="NCBI Taxonomy" id="3138240"/>
    <lineage>
        <taxon>Bacteria</taxon>
        <taxon>Bacillati</taxon>
        <taxon>Actinomycetota</taxon>
        <taxon>Actinomycetes</taxon>
        <taxon>Propionibacteriales</taxon>
        <taxon>Propionibacteriaceae</taxon>
        <taxon>Ammonicoccus</taxon>
    </lineage>
</organism>
<keyword evidence="1" id="KW-0812">Transmembrane</keyword>
<dbReference type="RefSeq" id="WP_425308474.1">
    <property type="nucleotide sequence ID" value="NZ_CP154795.1"/>
</dbReference>
<proteinExistence type="predicted"/>
<keyword evidence="1" id="KW-1133">Transmembrane helix</keyword>
<dbReference type="PANTHER" id="PTHR35891">
    <property type="entry name" value="THIOL:DISULFIDE INTERCHANGE PROTEIN DSBA"/>
    <property type="match status" value="1"/>
</dbReference>